<dbReference type="InterPro" id="IPR007038">
    <property type="entry name" value="HupE_UreJ"/>
</dbReference>
<feature type="transmembrane region" description="Helical" evidence="1">
    <location>
        <begin position="193"/>
        <end position="213"/>
    </location>
</feature>
<name>A0ABW8L962_9GAMM</name>
<evidence type="ECO:0000256" key="1">
    <source>
        <dbReference type="SAM" id="Phobius"/>
    </source>
</evidence>
<proteinExistence type="predicted"/>
<dbReference type="EMBL" id="JBJDPD010000015">
    <property type="protein sequence ID" value="MFK4001455.1"/>
    <property type="molecule type" value="Genomic_DNA"/>
</dbReference>
<reference evidence="3 4" key="1">
    <citation type="submission" date="2024-11" db="EMBL/GenBank/DDBJ databases">
        <title>The Natural Products Discovery Center: Release of the First 8490 Sequenced Strains for Exploring Actinobacteria Biosynthetic Diversity.</title>
        <authorList>
            <person name="Kalkreuter E."/>
            <person name="Kautsar S.A."/>
            <person name="Yang D."/>
            <person name="Bader C.D."/>
            <person name="Teijaro C.N."/>
            <person name="Fluegel L."/>
            <person name="Davis C.M."/>
            <person name="Simpson J.R."/>
            <person name="Lauterbach L."/>
            <person name="Steele A.D."/>
            <person name="Gui C."/>
            <person name="Meng S."/>
            <person name="Li G."/>
            <person name="Viehrig K."/>
            <person name="Ye F."/>
            <person name="Su P."/>
            <person name="Kiefer A.F."/>
            <person name="Nichols A."/>
            <person name="Cepeda A.J."/>
            <person name="Yan W."/>
            <person name="Fan B."/>
            <person name="Jiang Y."/>
            <person name="Adhikari A."/>
            <person name="Zheng C.-J."/>
            <person name="Schuster L."/>
            <person name="Cowan T.M."/>
            <person name="Smanski M.J."/>
            <person name="Chevrette M.G."/>
            <person name="De Carvalho L.P.S."/>
            <person name="Shen B."/>
        </authorList>
    </citation>
    <scope>NUCLEOTIDE SEQUENCE [LARGE SCALE GENOMIC DNA]</scope>
    <source>
        <strain evidence="3 4">NPDC077433</strain>
    </source>
</reference>
<keyword evidence="1" id="KW-1133">Transmembrane helix</keyword>
<accession>A0ABW8L962</accession>
<feature type="transmembrane region" description="Helical" evidence="1">
    <location>
        <begin position="116"/>
        <end position="139"/>
    </location>
</feature>
<sequence length="245" mass="25221">MIANTKSSRFSQTLSARSLVTGSTVLATLLMLPSLAQAHSGHIHSTTVQAPSFVGTLQAGLMHPVTGLDHLFLAVGMGMLFYGLKKQRLGMVSLTAGLSLGAILGTASVLMGGAGFAAATGFVEMAILLSVAVLAMILMSSKSRQDALSVPTRPARTPSMQKLSSFGFGGLAVFHGMAHALEVPANVGMSGQLGFYAGMLVTMVALYAVGTLISQQLQQRLGGNLWLQRGLVLLGVGAVLAPALV</sequence>
<dbReference type="RefSeq" id="WP_230709898.1">
    <property type="nucleotide sequence ID" value="NZ_JBJDPD010000015.1"/>
</dbReference>
<feature type="transmembrane region" description="Helical" evidence="1">
    <location>
        <begin position="89"/>
        <end position="110"/>
    </location>
</feature>
<dbReference type="Pfam" id="PF04955">
    <property type="entry name" value="HupE_UreJ"/>
    <property type="match status" value="1"/>
</dbReference>
<evidence type="ECO:0000313" key="3">
    <source>
        <dbReference type="EMBL" id="MFK4001455.1"/>
    </source>
</evidence>
<evidence type="ECO:0000256" key="2">
    <source>
        <dbReference type="SAM" id="SignalP"/>
    </source>
</evidence>
<keyword evidence="1" id="KW-0472">Membrane</keyword>
<comment type="caution">
    <text evidence="3">The sequence shown here is derived from an EMBL/GenBank/DDBJ whole genome shotgun (WGS) entry which is preliminary data.</text>
</comment>
<gene>
    <name evidence="3" type="ORF">ACI2I3_08930</name>
</gene>
<feature type="transmembrane region" description="Helical" evidence="1">
    <location>
        <begin position="163"/>
        <end position="181"/>
    </location>
</feature>
<keyword evidence="1" id="KW-0812">Transmembrane</keyword>
<feature type="transmembrane region" description="Helical" evidence="1">
    <location>
        <begin position="62"/>
        <end position="82"/>
    </location>
</feature>
<feature type="chain" id="PRO_5046245376" evidence="2">
    <location>
        <begin position="39"/>
        <end position="245"/>
    </location>
</feature>
<evidence type="ECO:0000313" key="4">
    <source>
        <dbReference type="Proteomes" id="UP001620234"/>
    </source>
</evidence>
<keyword evidence="4" id="KW-1185">Reference proteome</keyword>
<feature type="signal peptide" evidence="2">
    <location>
        <begin position="1"/>
        <end position="38"/>
    </location>
</feature>
<feature type="transmembrane region" description="Helical" evidence="1">
    <location>
        <begin position="225"/>
        <end position="244"/>
    </location>
</feature>
<keyword evidence="2" id="KW-0732">Signal</keyword>
<dbReference type="Proteomes" id="UP001620234">
    <property type="component" value="Unassembled WGS sequence"/>
</dbReference>
<organism evidence="3 4">
    <name type="scientific">Psychrobacter namhaensis</name>
    <dbReference type="NCBI Taxonomy" id="292734"/>
    <lineage>
        <taxon>Bacteria</taxon>
        <taxon>Pseudomonadati</taxon>
        <taxon>Pseudomonadota</taxon>
        <taxon>Gammaproteobacteria</taxon>
        <taxon>Moraxellales</taxon>
        <taxon>Moraxellaceae</taxon>
        <taxon>Psychrobacter</taxon>
    </lineage>
</organism>
<protein>
    <submittedName>
        <fullName evidence="3">HupE/UreJ family protein</fullName>
    </submittedName>
</protein>